<dbReference type="RefSeq" id="WP_236090802.1">
    <property type="nucleotide sequence ID" value="NZ_JAKGSG010000053.1"/>
</dbReference>
<dbReference type="AlphaFoldDB" id="A0AA41QIT8"/>
<protein>
    <submittedName>
        <fullName evidence="1">Uncharacterized protein</fullName>
    </submittedName>
</protein>
<keyword evidence="2" id="KW-1185">Reference proteome</keyword>
<evidence type="ECO:0000313" key="1">
    <source>
        <dbReference type="EMBL" id="MCF4122997.1"/>
    </source>
</evidence>
<name>A0AA41QIT8_9MICO</name>
<accession>A0AA41QIT8</accession>
<evidence type="ECO:0000313" key="2">
    <source>
        <dbReference type="Proteomes" id="UP001165405"/>
    </source>
</evidence>
<gene>
    <name evidence="1" type="ORF">L1785_18640</name>
</gene>
<organism evidence="1 2">
    <name type="scientific">Antribacter soli</name>
    <dbReference type="NCBI Taxonomy" id="2910976"/>
    <lineage>
        <taxon>Bacteria</taxon>
        <taxon>Bacillati</taxon>
        <taxon>Actinomycetota</taxon>
        <taxon>Actinomycetes</taxon>
        <taxon>Micrococcales</taxon>
        <taxon>Promicromonosporaceae</taxon>
        <taxon>Antribacter</taxon>
    </lineage>
</organism>
<dbReference type="Proteomes" id="UP001165405">
    <property type="component" value="Unassembled WGS sequence"/>
</dbReference>
<comment type="caution">
    <text evidence="1">The sequence shown here is derived from an EMBL/GenBank/DDBJ whole genome shotgun (WGS) entry which is preliminary data.</text>
</comment>
<reference evidence="1" key="1">
    <citation type="submission" date="2022-01" db="EMBL/GenBank/DDBJ databases">
        <title>Antribacter sp. nov., isolated from Guizhou of China.</title>
        <authorList>
            <person name="Chengliang C."/>
            <person name="Ya Z."/>
        </authorList>
    </citation>
    <scope>NUCLEOTIDE SEQUENCE</scope>
    <source>
        <strain evidence="1">KLBMP 9083</strain>
    </source>
</reference>
<dbReference type="EMBL" id="JAKGSG010000053">
    <property type="protein sequence ID" value="MCF4122997.1"/>
    <property type="molecule type" value="Genomic_DNA"/>
</dbReference>
<sequence length="111" mass="12078">MTDPALPVELVEQVLALVEEWHPRTHPVAVRVRLAGAGPALASCEVWTGDADALLAHRADLTAAVGRTMLDLERALVSVGYVYDLTPDGRPKYRFDANGGGIYTLDIVRPW</sequence>
<proteinExistence type="predicted"/>